<organism evidence="1 2">
    <name type="scientific">Microlunatus antarcticus</name>
    <dbReference type="NCBI Taxonomy" id="53388"/>
    <lineage>
        <taxon>Bacteria</taxon>
        <taxon>Bacillati</taxon>
        <taxon>Actinomycetota</taxon>
        <taxon>Actinomycetes</taxon>
        <taxon>Propionibacteriales</taxon>
        <taxon>Propionibacteriaceae</taxon>
        <taxon>Microlunatus</taxon>
    </lineage>
</organism>
<reference evidence="1 2" key="1">
    <citation type="submission" date="2020-08" db="EMBL/GenBank/DDBJ databases">
        <title>Sequencing the genomes of 1000 actinobacteria strains.</title>
        <authorList>
            <person name="Klenk H.-P."/>
        </authorList>
    </citation>
    <scope>NUCLEOTIDE SEQUENCE [LARGE SCALE GENOMIC DNA]</scope>
    <source>
        <strain evidence="1 2">DSM 11053</strain>
    </source>
</reference>
<gene>
    <name evidence="1" type="ORF">FHX39_003740</name>
</gene>
<keyword evidence="2" id="KW-1185">Reference proteome</keyword>
<comment type="caution">
    <text evidence="1">The sequence shown here is derived from an EMBL/GenBank/DDBJ whole genome shotgun (WGS) entry which is preliminary data.</text>
</comment>
<evidence type="ECO:0000313" key="1">
    <source>
        <dbReference type="EMBL" id="MBB3328755.1"/>
    </source>
</evidence>
<evidence type="ECO:0000313" key="2">
    <source>
        <dbReference type="Proteomes" id="UP000565572"/>
    </source>
</evidence>
<dbReference type="RefSeq" id="WP_183341915.1">
    <property type="nucleotide sequence ID" value="NZ_JACHZG010000002.1"/>
</dbReference>
<proteinExistence type="predicted"/>
<sequence length="48" mass="4953">MFSSLTLRKAVRLSATSVVAGATVAFLFLGGPADAAQVVRVVQLGRGY</sequence>
<dbReference type="AlphaFoldDB" id="A0A7W5JYR6"/>
<dbReference type="Proteomes" id="UP000565572">
    <property type="component" value="Unassembled WGS sequence"/>
</dbReference>
<dbReference type="EMBL" id="JACHZG010000002">
    <property type="protein sequence ID" value="MBB3328755.1"/>
    <property type="molecule type" value="Genomic_DNA"/>
</dbReference>
<protein>
    <submittedName>
        <fullName evidence="1">Uncharacterized protein</fullName>
    </submittedName>
</protein>
<accession>A0A7W5JYR6</accession>
<name>A0A7W5JYR6_9ACTN</name>